<dbReference type="EMBL" id="CAJNNW010024548">
    <property type="protein sequence ID" value="CAE8673121.1"/>
    <property type="molecule type" value="Genomic_DNA"/>
</dbReference>
<name>A0A813J4J3_POLGL</name>
<reference evidence="2" key="1">
    <citation type="submission" date="2021-02" db="EMBL/GenBank/DDBJ databases">
        <authorList>
            <person name="Dougan E. K."/>
            <person name="Rhodes N."/>
            <person name="Thang M."/>
            <person name="Chan C."/>
        </authorList>
    </citation>
    <scope>NUCLEOTIDE SEQUENCE</scope>
</reference>
<feature type="compositionally biased region" description="Low complexity" evidence="1">
    <location>
        <begin position="138"/>
        <end position="148"/>
    </location>
</feature>
<evidence type="ECO:0000256" key="1">
    <source>
        <dbReference type="SAM" id="MobiDB-lite"/>
    </source>
</evidence>
<comment type="caution">
    <text evidence="2">The sequence shown here is derived from an EMBL/GenBank/DDBJ whole genome shotgun (WGS) entry which is preliminary data.</text>
</comment>
<proteinExistence type="predicted"/>
<feature type="non-terminal residue" evidence="2">
    <location>
        <position position="1"/>
    </location>
</feature>
<evidence type="ECO:0000313" key="2">
    <source>
        <dbReference type="EMBL" id="CAE8673121.1"/>
    </source>
</evidence>
<evidence type="ECO:0000313" key="3">
    <source>
        <dbReference type="Proteomes" id="UP000626109"/>
    </source>
</evidence>
<feature type="region of interest" description="Disordered" evidence="1">
    <location>
        <begin position="120"/>
        <end position="148"/>
    </location>
</feature>
<feature type="compositionally biased region" description="Acidic residues" evidence="1">
    <location>
        <begin position="120"/>
        <end position="131"/>
    </location>
</feature>
<organism evidence="2 3">
    <name type="scientific">Polarella glacialis</name>
    <name type="common">Dinoflagellate</name>
    <dbReference type="NCBI Taxonomy" id="89957"/>
    <lineage>
        <taxon>Eukaryota</taxon>
        <taxon>Sar</taxon>
        <taxon>Alveolata</taxon>
        <taxon>Dinophyceae</taxon>
        <taxon>Suessiales</taxon>
        <taxon>Suessiaceae</taxon>
        <taxon>Polarella</taxon>
    </lineage>
</organism>
<gene>
    <name evidence="2" type="ORF">PGLA2088_LOCUS18380</name>
</gene>
<accession>A0A813J4J3</accession>
<dbReference type="AlphaFoldDB" id="A0A813J4J3"/>
<dbReference type="Proteomes" id="UP000626109">
    <property type="component" value="Unassembled WGS sequence"/>
</dbReference>
<sequence length="148" mass="16356">MLAVRPGRRRRRKEKALCIAAVGGCGRLAQWSTTFTIGEPLPPSAQLRQISVPRWRSVLPSRLVGRQAAAGVEYRTRPGLVAAQPAEYRRGSARQRWLRWQPRAGSAGLVTFAVLGLFEWDDGKDDDDETEDDKKSRSGGSSSSPLPR</sequence>
<protein>
    <submittedName>
        <fullName evidence="2">Uncharacterized protein</fullName>
    </submittedName>
</protein>